<evidence type="ECO:0000256" key="4">
    <source>
        <dbReference type="ARBA" id="ARBA00003889"/>
    </source>
</evidence>
<dbReference type="Pfam" id="PF02283">
    <property type="entry name" value="CobU"/>
    <property type="match status" value="1"/>
</dbReference>
<evidence type="ECO:0000256" key="13">
    <source>
        <dbReference type="ARBA" id="ARBA00022777"/>
    </source>
</evidence>
<evidence type="ECO:0000256" key="5">
    <source>
        <dbReference type="ARBA" id="ARBA00004692"/>
    </source>
</evidence>
<keyword evidence="18" id="KW-0548">Nucleotidyltransferase</keyword>
<dbReference type="EC" id="2.7.1.156" evidence="8"/>
<dbReference type="Gene3D" id="3.40.50.300">
    <property type="entry name" value="P-loop containing nucleotide triphosphate hydrolases"/>
    <property type="match status" value="1"/>
</dbReference>
<keyword evidence="11" id="KW-0808">Transferase</keyword>
<evidence type="ECO:0000256" key="12">
    <source>
        <dbReference type="ARBA" id="ARBA00022741"/>
    </source>
</evidence>
<evidence type="ECO:0000256" key="9">
    <source>
        <dbReference type="ARBA" id="ARBA00012523"/>
    </source>
</evidence>
<comment type="pathway">
    <text evidence="6">Cofactor biosynthesis; adenosylcobalamin biosynthesis; adenosylcobalamin from cob(II)yrinate a,c-diamide: step 5/7.</text>
</comment>
<evidence type="ECO:0000256" key="1">
    <source>
        <dbReference type="ARBA" id="ARBA00000312"/>
    </source>
</evidence>
<feature type="non-terminal residue" evidence="18">
    <location>
        <position position="96"/>
    </location>
</feature>
<organism evidence="18 19">
    <name type="scientific">Candidatus Desulfacyla euxinica</name>
    <dbReference type="NCBI Taxonomy" id="2841693"/>
    <lineage>
        <taxon>Bacteria</taxon>
        <taxon>Deltaproteobacteria</taxon>
        <taxon>Candidatus Desulfacyla</taxon>
    </lineage>
</organism>
<dbReference type="GO" id="GO:0009236">
    <property type="term" value="P:cobalamin biosynthetic process"/>
    <property type="evidence" value="ECO:0007669"/>
    <property type="project" value="UniProtKB-UniPathway"/>
</dbReference>
<evidence type="ECO:0000256" key="10">
    <source>
        <dbReference type="ARBA" id="ARBA00022573"/>
    </source>
</evidence>
<proteinExistence type="inferred from homology"/>
<dbReference type="InterPro" id="IPR027417">
    <property type="entry name" value="P-loop_NTPase"/>
</dbReference>
<evidence type="ECO:0000256" key="14">
    <source>
        <dbReference type="ARBA" id="ARBA00022840"/>
    </source>
</evidence>
<comment type="caution">
    <text evidence="18">The sequence shown here is derived from an EMBL/GenBank/DDBJ whole genome shotgun (WGS) entry which is preliminary data.</text>
</comment>
<keyword evidence="10" id="KW-0169">Cobalamin biosynthesis</keyword>
<keyword evidence="14" id="KW-0067">ATP-binding</keyword>
<evidence type="ECO:0000256" key="15">
    <source>
        <dbReference type="ARBA" id="ARBA00023134"/>
    </source>
</evidence>
<evidence type="ECO:0000313" key="18">
    <source>
        <dbReference type="EMBL" id="MBC8179275.1"/>
    </source>
</evidence>
<reference evidence="18 19" key="1">
    <citation type="submission" date="2020-08" db="EMBL/GenBank/DDBJ databases">
        <title>Bridging the membrane lipid divide: bacteria of the FCB group superphylum have the potential to synthesize archaeal ether lipids.</title>
        <authorList>
            <person name="Villanueva L."/>
            <person name="Von Meijenfeldt F.A.B."/>
            <person name="Westbye A.B."/>
            <person name="Yadav S."/>
            <person name="Hopmans E.C."/>
            <person name="Dutilh B.E."/>
            <person name="Sinninghe Damste J.S."/>
        </authorList>
    </citation>
    <scope>NUCLEOTIDE SEQUENCE [LARGE SCALE GENOMIC DNA]</scope>
    <source>
        <strain evidence="18">NIOZ-UU27</strain>
    </source>
</reference>
<dbReference type="GO" id="GO:0008820">
    <property type="term" value="F:cobinamide phosphate guanylyltransferase activity"/>
    <property type="evidence" value="ECO:0007669"/>
    <property type="project" value="UniProtKB-EC"/>
</dbReference>
<dbReference type="EC" id="2.7.7.62" evidence="9"/>
<dbReference type="EMBL" id="JACNJD010000366">
    <property type="protein sequence ID" value="MBC8179275.1"/>
    <property type="molecule type" value="Genomic_DNA"/>
</dbReference>
<protein>
    <recommendedName>
        <fullName evidence="16">Adenosylcobinamide kinase</fullName>
        <ecNumber evidence="8">2.7.1.156</ecNumber>
        <ecNumber evidence="9">2.7.7.62</ecNumber>
    </recommendedName>
    <alternativeName>
        <fullName evidence="17">Adenosylcobinamide-phosphate guanylyltransferase</fullName>
    </alternativeName>
</protein>
<dbReference type="PANTHER" id="PTHR34848">
    <property type="match status" value="1"/>
</dbReference>
<dbReference type="UniPathway" id="UPA00148">
    <property type="reaction ID" value="UER00236"/>
</dbReference>
<evidence type="ECO:0000256" key="16">
    <source>
        <dbReference type="ARBA" id="ARBA00029570"/>
    </source>
</evidence>
<dbReference type="AlphaFoldDB" id="A0A8J6N5N8"/>
<keyword evidence="13 18" id="KW-0418">Kinase</keyword>
<evidence type="ECO:0000256" key="6">
    <source>
        <dbReference type="ARBA" id="ARBA00005159"/>
    </source>
</evidence>
<evidence type="ECO:0000256" key="11">
    <source>
        <dbReference type="ARBA" id="ARBA00022679"/>
    </source>
</evidence>
<dbReference type="InterPro" id="IPR003203">
    <property type="entry name" value="CobU/CobP"/>
</dbReference>
<evidence type="ECO:0000256" key="8">
    <source>
        <dbReference type="ARBA" id="ARBA00012016"/>
    </source>
</evidence>
<comment type="catalytic activity">
    <reaction evidence="2">
        <text>adenosylcob(III)inamide phosphate + GTP + H(+) = adenosylcob(III)inamide-GDP + diphosphate</text>
        <dbReference type="Rhea" id="RHEA:22712"/>
        <dbReference type="ChEBI" id="CHEBI:15378"/>
        <dbReference type="ChEBI" id="CHEBI:33019"/>
        <dbReference type="ChEBI" id="CHEBI:37565"/>
        <dbReference type="ChEBI" id="CHEBI:58502"/>
        <dbReference type="ChEBI" id="CHEBI:60487"/>
        <dbReference type="EC" id="2.7.7.62"/>
    </reaction>
</comment>
<keyword evidence="15" id="KW-0342">GTP-binding</keyword>
<dbReference type="GO" id="GO:0005525">
    <property type="term" value="F:GTP binding"/>
    <property type="evidence" value="ECO:0007669"/>
    <property type="project" value="UniProtKB-KW"/>
</dbReference>
<keyword evidence="12" id="KW-0547">Nucleotide-binding</keyword>
<dbReference type="Proteomes" id="UP000650524">
    <property type="component" value="Unassembled WGS sequence"/>
</dbReference>
<accession>A0A8J6N5N8</accession>
<dbReference type="SUPFAM" id="SSF52540">
    <property type="entry name" value="P-loop containing nucleoside triphosphate hydrolases"/>
    <property type="match status" value="1"/>
</dbReference>
<evidence type="ECO:0000256" key="17">
    <source>
        <dbReference type="ARBA" id="ARBA00030571"/>
    </source>
</evidence>
<evidence type="ECO:0000313" key="19">
    <source>
        <dbReference type="Proteomes" id="UP000650524"/>
    </source>
</evidence>
<evidence type="ECO:0000256" key="2">
    <source>
        <dbReference type="ARBA" id="ARBA00000711"/>
    </source>
</evidence>
<comment type="catalytic activity">
    <reaction evidence="1">
        <text>adenosylcob(III)inamide + ATP = adenosylcob(III)inamide phosphate + ADP + H(+)</text>
        <dbReference type="Rhea" id="RHEA:15769"/>
        <dbReference type="ChEBI" id="CHEBI:2480"/>
        <dbReference type="ChEBI" id="CHEBI:15378"/>
        <dbReference type="ChEBI" id="CHEBI:30616"/>
        <dbReference type="ChEBI" id="CHEBI:58502"/>
        <dbReference type="ChEBI" id="CHEBI:456216"/>
        <dbReference type="EC" id="2.7.1.156"/>
    </reaction>
</comment>
<dbReference type="PANTHER" id="PTHR34848:SF1">
    <property type="entry name" value="BIFUNCTIONAL ADENOSYLCOBALAMIN BIOSYNTHESIS PROTEIN COBU"/>
    <property type="match status" value="1"/>
</dbReference>
<dbReference type="GO" id="GO:0005524">
    <property type="term" value="F:ATP binding"/>
    <property type="evidence" value="ECO:0007669"/>
    <property type="project" value="UniProtKB-KW"/>
</dbReference>
<comment type="pathway">
    <text evidence="5">Cofactor biosynthesis; adenosylcobalamin biosynthesis; adenosylcobalamin from cob(II)yrinate a,c-diamide: step 6/7.</text>
</comment>
<comment type="function">
    <text evidence="4">Catalyzes ATP-dependent phosphorylation of adenosylcobinamide and addition of GMP to adenosylcobinamide phosphate.</text>
</comment>
<dbReference type="GO" id="GO:0043752">
    <property type="term" value="F:adenosylcobinamide kinase activity"/>
    <property type="evidence" value="ECO:0007669"/>
    <property type="project" value="UniProtKB-EC"/>
</dbReference>
<comment type="similarity">
    <text evidence="7">Belongs to the CobU/CobP family.</text>
</comment>
<name>A0A8J6N5N8_9DELT</name>
<comment type="catalytic activity">
    <reaction evidence="3">
        <text>adenosylcob(III)inamide + GTP = adenosylcob(III)inamide phosphate + GDP + H(+)</text>
        <dbReference type="Rhea" id="RHEA:15765"/>
        <dbReference type="ChEBI" id="CHEBI:2480"/>
        <dbReference type="ChEBI" id="CHEBI:15378"/>
        <dbReference type="ChEBI" id="CHEBI:37565"/>
        <dbReference type="ChEBI" id="CHEBI:58189"/>
        <dbReference type="ChEBI" id="CHEBI:58502"/>
        <dbReference type="EC" id="2.7.1.156"/>
    </reaction>
</comment>
<evidence type="ECO:0000256" key="3">
    <source>
        <dbReference type="ARBA" id="ARBA00001522"/>
    </source>
</evidence>
<sequence>MNKSKEKELLLVLGGSRSGKSSWALRYAEEQYQPCIFIATAEVMDEEMAERVRLHKESRGPAWKLIEEPLNIDNALETGCAHADAVLIDCMTVWLS</sequence>
<evidence type="ECO:0000256" key="7">
    <source>
        <dbReference type="ARBA" id="ARBA00007490"/>
    </source>
</evidence>
<gene>
    <name evidence="18" type="ORF">H8E19_17875</name>
</gene>